<sequence length="81" mass="8926">MAAILVRYAEAMQIELPGMENDLTLFADSNEISGWAEEPVRLMQAAEILQGSGDNRFNPQKTATRAEVAAVLMRFVKVTAK</sequence>
<dbReference type="InterPro" id="IPR001119">
    <property type="entry name" value="SLH_dom"/>
</dbReference>
<name>A0A644ZP63_9ZZZZ</name>
<dbReference type="AlphaFoldDB" id="A0A644ZP63"/>
<dbReference type="Pfam" id="PF00395">
    <property type="entry name" value="SLH"/>
    <property type="match status" value="1"/>
</dbReference>
<accession>A0A644ZP63</accession>
<gene>
    <name evidence="2" type="ORF">SDC9_89299</name>
</gene>
<protein>
    <recommendedName>
        <fullName evidence="1">SLH domain-containing protein</fullName>
    </recommendedName>
</protein>
<evidence type="ECO:0000313" key="2">
    <source>
        <dbReference type="EMBL" id="MPM42632.1"/>
    </source>
</evidence>
<reference evidence="2" key="1">
    <citation type="submission" date="2019-08" db="EMBL/GenBank/DDBJ databases">
        <authorList>
            <person name="Kucharzyk K."/>
            <person name="Murdoch R.W."/>
            <person name="Higgins S."/>
            <person name="Loffler F."/>
        </authorList>
    </citation>
    <scope>NUCLEOTIDE SEQUENCE</scope>
</reference>
<dbReference type="EMBL" id="VSSQ01009797">
    <property type="protein sequence ID" value="MPM42632.1"/>
    <property type="molecule type" value="Genomic_DNA"/>
</dbReference>
<feature type="domain" description="SLH" evidence="1">
    <location>
        <begin position="23"/>
        <end position="81"/>
    </location>
</feature>
<dbReference type="PROSITE" id="PS51272">
    <property type="entry name" value="SLH"/>
    <property type="match status" value="1"/>
</dbReference>
<proteinExistence type="predicted"/>
<comment type="caution">
    <text evidence="2">The sequence shown here is derived from an EMBL/GenBank/DDBJ whole genome shotgun (WGS) entry which is preliminary data.</text>
</comment>
<organism evidence="2">
    <name type="scientific">bioreactor metagenome</name>
    <dbReference type="NCBI Taxonomy" id="1076179"/>
    <lineage>
        <taxon>unclassified sequences</taxon>
        <taxon>metagenomes</taxon>
        <taxon>ecological metagenomes</taxon>
    </lineage>
</organism>
<evidence type="ECO:0000259" key="1">
    <source>
        <dbReference type="PROSITE" id="PS51272"/>
    </source>
</evidence>